<sequence>MFGATTATVKPTHPFVGKYVIARCYTAGVHAGEVISAEGENVILKNSRRLWSWKAKDGIALSGVAQNGVQSGCKIDVLNPEIYLTGICELIPCSATAKESINEFKK</sequence>
<gene>
    <name evidence="2" type="ORF">RF819_02855</name>
</gene>
<feature type="domain" description="DUF6948" evidence="1">
    <location>
        <begin position="17"/>
        <end position="101"/>
    </location>
</feature>
<protein>
    <recommendedName>
        <fullName evidence="1">DUF6948 domain-containing protein</fullName>
    </recommendedName>
</protein>
<name>A0A1T1AXN5_RHOFE</name>
<proteinExistence type="predicted"/>
<organism evidence="2 3">
    <name type="scientific">Rhodoferax fermentans</name>
    <dbReference type="NCBI Taxonomy" id="28066"/>
    <lineage>
        <taxon>Bacteria</taxon>
        <taxon>Pseudomonadati</taxon>
        <taxon>Pseudomonadota</taxon>
        <taxon>Betaproteobacteria</taxon>
        <taxon>Burkholderiales</taxon>
        <taxon>Comamonadaceae</taxon>
        <taxon>Rhodoferax</taxon>
    </lineage>
</organism>
<reference evidence="2 3" key="1">
    <citation type="submission" date="2017-01" db="EMBL/GenBank/DDBJ databases">
        <title>Genome sequencing of Rhodoferax fermentans JCM 7819.</title>
        <authorList>
            <person name="Kim Y.J."/>
            <person name="Farh M.E.-A."/>
            <person name="Yang D.-C."/>
        </authorList>
    </citation>
    <scope>NUCLEOTIDE SEQUENCE [LARGE SCALE GENOMIC DNA]</scope>
    <source>
        <strain evidence="2 3">JCM 7819</strain>
    </source>
</reference>
<accession>A0A1T1AXN5</accession>
<dbReference type="Proteomes" id="UP000190750">
    <property type="component" value="Unassembled WGS sequence"/>
</dbReference>
<keyword evidence="3" id="KW-1185">Reference proteome</keyword>
<evidence type="ECO:0000313" key="3">
    <source>
        <dbReference type="Proteomes" id="UP000190750"/>
    </source>
</evidence>
<comment type="caution">
    <text evidence="2">The sequence shown here is derived from an EMBL/GenBank/DDBJ whole genome shotgun (WGS) entry which is preliminary data.</text>
</comment>
<dbReference type="InterPro" id="IPR054226">
    <property type="entry name" value="DUF6948"/>
</dbReference>
<dbReference type="AlphaFoldDB" id="A0A1T1AXN5"/>
<dbReference type="STRING" id="28066.RF819_02855"/>
<evidence type="ECO:0000313" key="2">
    <source>
        <dbReference type="EMBL" id="OOV08860.1"/>
    </source>
</evidence>
<evidence type="ECO:0000259" key="1">
    <source>
        <dbReference type="Pfam" id="PF22253"/>
    </source>
</evidence>
<dbReference type="Pfam" id="PF22253">
    <property type="entry name" value="DUF6948"/>
    <property type="match status" value="1"/>
</dbReference>
<dbReference type="EMBL" id="MTJN01000002">
    <property type="protein sequence ID" value="OOV08860.1"/>
    <property type="molecule type" value="Genomic_DNA"/>
</dbReference>